<proteinExistence type="predicted"/>
<accession>A0A7X3MQ63</accession>
<dbReference type="RefSeq" id="WP_160883791.1">
    <property type="nucleotide sequence ID" value="NZ_WURB01000004.1"/>
</dbReference>
<evidence type="ECO:0000313" key="1">
    <source>
        <dbReference type="EMBL" id="MXQ11187.1"/>
    </source>
</evidence>
<dbReference type="EMBL" id="WURB01000004">
    <property type="protein sequence ID" value="MXQ11187.1"/>
    <property type="molecule type" value="Genomic_DNA"/>
</dbReference>
<organism evidence="1 2">
    <name type="scientific">Microvirga makkahensis</name>
    <dbReference type="NCBI Taxonomy" id="1128670"/>
    <lineage>
        <taxon>Bacteria</taxon>
        <taxon>Pseudomonadati</taxon>
        <taxon>Pseudomonadota</taxon>
        <taxon>Alphaproteobacteria</taxon>
        <taxon>Hyphomicrobiales</taxon>
        <taxon>Methylobacteriaceae</taxon>
        <taxon>Microvirga</taxon>
    </lineage>
</organism>
<name>A0A7X3MQ63_9HYPH</name>
<reference evidence="1 2" key="2">
    <citation type="submission" date="2020-01" db="EMBL/GenBank/DDBJ databases">
        <title>Microvirga sp. nov., an arsenate reduction bacterium isolated from Tibet hotspring sediments.</title>
        <authorList>
            <person name="Xian W.-D."/>
            <person name="Li W.-J."/>
        </authorList>
    </citation>
    <scope>NUCLEOTIDE SEQUENCE [LARGE SCALE GENOMIC DNA]</scope>
    <source>
        <strain evidence="1 2">KCTC 23863</strain>
    </source>
</reference>
<dbReference type="Proteomes" id="UP000436483">
    <property type="component" value="Unassembled WGS sequence"/>
</dbReference>
<dbReference type="AlphaFoldDB" id="A0A7X3MQ63"/>
<reference evidence="1 2" key="1">
    <citation type="submission" date="2019-12" db="EMBL/GenBank/DDBJ databases">
        <authorList>
            <person name="Yuan C.-G."/>
        </authorList>
    </citation>
    <scope>NUCLEOTIDE SEQUENCE [LARGE SCALE GENOMIC DNA]</scope>
    <source>
        <strain evidence="1 2">KCTC 23863</strain>
    </source>
</reference>
<keyword evidence="2" id="KW-1185">Reference proteome</keyword>
<comment type="caution">
    <text evidence="1">The sequence shown here is derived from an EMBL/GenBank/DDBJ whole genome shotgun (WGS) entry which is preliminary data.</text>
</comment>
<gene>
    <name evidence="1" type="ORF">GR328_06920</name>
</gene>
<evidence type="ECO:0000313" key="2">
    <source>
        <dbReference type="Proteomes" id="UP000436483"/>
    </source>
</evidence>
<sequence length="107" mass="12631">MDITPSRIFNGFTSSRRVEHGAEITFIDAPQPWRDGDMVVVEFPSNEQTNLIVTEHEGALRFSWRYRDSAYYLIDLDKVDDRTFRVRLQPQHIEIQEWDDERDANAS</sequence>
<protein>
    <submittedName>
        <fullName evidence="1">Uncharacterized protein</fullName>
    </submittedName>
</protein>